<comment type="catalytic activity">
    <reaction evidence="10">
        <text>N-terminal L-methionyl-[transmembrane protein] + acetyl-CoA = N-terminal N(alpha)-acetyl-L-methionyl-[transmembrane protein] + CoA + H(+)</text>
        <dbReference type="Rhea" id="RHEA:50604"/>
        <dbReference type="Rhea" id="RHEA-COMP:12745"/>
        <dbReference type="Rhea" id="RHEA-COMP:12746"/>
        <dbReference type="ChEBI" id="CHEBI:15378"/>
        <dbReference type="ChEBI" id="CHEBI:57287"/>
        <dbReference type="ChEBI" id="CHEBI:57288"/>
        <dbReference type="ChEBI" id="CHEBI:64731"/>
        <dbReference type="ChEBI" id="CHEBI:133414"/>
        <dbReference type="EC" id="2.3.1.259"/>
    </reaction>
</comment>
<organism evidence="12">
    <name type="scientific">Rhodotorula toruloides</name>
    <name type="common">Yeast</name>
    <name type="synonym">Rhodosporidium toruloides</name>
    <dbReference type="NCBI Taxonomy" id="5286"/>
    <lineage>
        <taxon>Eukaryota</taxon>
        <taxon>Fungi</taxon>
        <taxon>Dikarya</taxon>
        <taxon>Basidiomycota</taxon>
        <taxon>Pucciniomycotina</taxon>
        <taxon>Microbotryomycetes</taxon>
        <taxon>Sporidiobolales</taxon>
        <taxon>Sporidiobolaceae</taxon>
        <taxon>Rhodotorula</taxon>
    </lineage>
</organism>
<dbReference type="EC" id="2.3.1.48" evidence="1"/>
<evidence type="ECO:0000256" key="10">
    <source>
        <dbReference type="ARBA" id="ARBA00048848"/>
    </source>
</evidence>
<dbReference type="OrthoDB" id="47374at2759"/>
<dbReference type="InterPro" id="IPR000182">
    <property type="entry name" value="GNAT_dom"/>
</dbReference>
<gene>
    <name evidence="12" type="ORF">RHTO0S_05e01156g</name>
</gene>
<keyword evidence="5" id="KW-0012">Acyltransferase</keyword>
<accession>A0A061AT04</accession>
<evidence type="ECO:0000256" key="7">
    <source>
        <dbReference type="ARBA" id="ARBA00026111"/>
    </source>
</evidence>
<keyword evidence="3" id="KW-0159">Chromosome partition</keyword>
<dbReference type="SUPFAM" id="SSF55729">
    <property type="entry name" value="Acyl-CoA N-acyltransferases (Nat)"/>
    <property type="match status" value="1"/>
</dbReference>
<sequence>MLDLRPAFLPLQPLSQAQMKLGSSPVSPGGPISPLSLDNDTISDIRHSLRPFPLLALQQRKLEFVSLGNKEDGDDEPQERLARELVVRPMKRADVERVRELQDASLPVSYPPSFYTVLLTNPSSLSLVAYHPSDPSTLLGTIAGQLIYPAPSLSSAPQTPTIYILSLSVSPSFRRHGLASHLLRSMTRSLLPPPLFNAQKQEARLSLHVEARNDGARKMYERNGLRIVARQRGFYSRLRGGGNGEAVEMEGVVRV</sequence>
<evidence type="ECO:0000256" key="5">
    <source>
        <dbReference type="ARBA" id="ARBA00023315"/>
    </source>
</evidence>
<evidence type="ECO:0000256" key="3">
    <source>
        <dbReference type="ARBA" id="ARBA00022829"/>
    </source>
</evidence>
<evidence type="ECO:0000256" key="9">
    <source>
        <dbReference type="ARBA" id="ARBA00048017"/>
    </source>
</evidence>
<evidence type="ECO:0000256" key="1">
    <source>
        <dbReference type="ARBA" id="ARBA00013184"/>
    </source>
</evidence>
<dbReference type="PANTHER" id="PTHR14744:SF15">
    <property type="entry name" value="N-ALPHA-ACETYLTRANSFERASE 60"/>
    <property type="match status" value="1"/>
</dbReference>
<dbReference type="PROSITE" id="PS51186">
    <property type="entry name" value="GNAT"/>
    <property type="match status" value="1"/>
</dbReference>
<dbReference type="CDD" id="cd04301">
    <property type="entry name" value="NAT_SF"/>
    <property type="match status" value="1"/>
</dbReference>
<dbReference type="Gene3D" id="3.40.630.30">
    <property type="match status" value="1"/>
</dbReference>
<dbReference type="GO" id="GO:0004402">
    <property type="term" value="F:histone acetyltransferase activity"/>
    <property type="evidence" value="ECO:0007669"/>
    <property type="project" value="TreeGrafter"/>
</dbReference>
<dbReference type="EMBL" id="LK052940">
    <property type="protein sequence ID" value="CDR40307.1"/>
    <property type="molecule type" value="Genomic_DNA"/>
</dbReference>
<evidence type="ECO:0000256" key="2">
    <source>
        <dbReference type="ARBA" id="ARBA00022679"/>
    </source>
</evidence>
<evidence type="ECO:0000313" key="12">
    <source>
        <dbReference type="EMBL" id="CDR40307.1"/>
    </source>
</evidence>
<evidence type="ECO:0000256" key="4">
    <source>
        <dbReference type="ARBA" id="ARBA00022853"/>
    </source>
</evidence>
<keyword evidence="2" id="KW-0808">Transferase</keyword>
<dbReference type="InterPro" id="IPR016181">
    <property type="entry name" value="Acyl_CoA_acyltransferase"/>
</dbReference>
<dbReference type="AlphaFoldDB" id="A0A061AT04"/>
<dbReference type="GO" id="GO:0120518">
    <property type="term" value="F:protein N-terminal-methionine acetyltransferase activity"/>
    <property type="evidence" value="ECO:0007669"/>
    <property type="project" value="UniProtKB-EC"/>
</dbReference>
<dbReference type="EC" id="2.3.1.259" evidence="7"/>
<evidence type="ECO:0000259" key="11">
    <source>
        <dbReference type="PROSITE" id="PS51186"/>
    </source>
</evidence>
<dbReference type="GO" id="GO:0007059">
    <property type="term" value="P:chromosome segregation"/>
    <property type="evidence" value="ECO:0007669"/>
    <property type="project" value="UniProtKB-KW"/>
</dbReference>
<dbReference type="InterPro" id="IPR045141">
    <property type="entry name" value="NAA60-like"/>
</dbReference>
<feature type="domain" description="N-acetyltransferase" evidence="11">
    <location>
        <begin position="85"/>
        <end position="254"/>
    </location>
</feature>
<protein>
    <recommendedName>
        <fullName evidence="8">N-alpha-acetyltransferase 60</fullName>
        <ecNumber evidence="7">2.3.1.259</ecNumber>
        <ecNumber evidence="1">2.3.1.48</ecNumber>
    </recommendedName>
</protein>
<evidence type="ECO:0000256" key="6">
    <source>
        <dbReference type="ARBA" id="ARBA00025774"/>
    </source>
</evidence>
<comment type="similarity">
    <text evidence="6">Belongs to the acetyltransferase family. NAA60 subfamily.</text>
</comment>
<dbReference type="Pfam" id="PF00583">
    <property type="entry name" value="Acetyltransf_1"/>
    <property type="match status" value="1"/>
</dbReference>
<evidence type="ECO:0000256" key="8">
    <source>
        <dbReference type="ARBA" id="ARBA00026144"/>
    </source>
</evidence>
<keyword evidence="4" id="KW-0156">Chromatin regulator</keyword>
<comment type="catalytic activity">
    <reaction evidence="9">
        <text>L-lysyl-[protein] + acetyl-CoA = N(6)-acetyl-L-lysyl-[protein] + CoA + H(+)</text>
        <dbReference type="Rhea" id="RHEA:45948"/>
        <dbReference type="Rhea" id="RHEA-COMP:9752"/>
        <dbReference type="Rhea" id="RHEA-COMP:10731"/>
        <dbReference type="ChEBI" id="CHEBI:15378"/>
        <dbReference type="ChEBI" id="CHEBI:29969"/>
        <dbReference type="ChEBI" id="CHEBI:57287"/>
        <dbReference type="ChEBI" id="CHEBI:57288"/>
        <dbReference type="ChEBI" id="CHEBI:61930"/>
        <dbReference type="EC" id="2.3.1.48"/>
    </reaction>
</comment>
<proteinExistence type="inferred from homology"/>
<dbReference type="GO" id="GO:0000139">
    <property type="term" value="C:Golgi membrane"/>
    <property type="evidence" value="ECO:0007669"/>
    <property type="project" value="TreeGrafter"/>
</dbReference>
<reference evidence="12" key="1">
    <citation type="journal article" date="2014" name="Genome Announc.">
        <title>Draft genome sequence of Rhodosporidium toruloides CECT1137, an oleaginous yeast of biotechnological interest.</title>
        <authorList>
            <person name="Morin N."/>
            <person name="Calcas X."/>
            <person name="Devillers H."/>
            <person name="Durrens P."/>
            <person name="Sherman D.J."/>
            <person name="Nicaud J.-M."/>
            <person name="Neuveglise C."/>
        </authorList>
    </citation>
    <scope>NUCLEOTIDE SEQUENCE</scope>
    <source>
        <strain evidence="12">CECT1137</strain>
    </source>
</reference>
<name>A0A061AT04_RHOTO</name>
<dbReference type="PANTHER" id="PTHR14744">
    <property type="entry name" value="N-ALPHA-ACETYLTRANSFERASE 60"/>
    <property type="match status" value="1"/>
</dbReference>